<proteinExistence type="predicted"/>
<dbReference type="OrthoDB" id="8779700at2"/>
<protein>
    <submittedName>
        <fullName evidence="2">Uncharacterized protein</fullName>
    </submittedName>
</protein>
<reference evidence="2 3" key="1">
    <citation type="submission" date="2015-11" db="EMBL/GenBank/DDBJ databases">
        <title>Exploring the genomic traits of fungus-feeding bacterial genus Collimonas.</title>
        <authorList>
            <person name="Song C."/>
            <person name="Schmidt R."/>
            <person name="de Jager V."/>
            <person name="Krzyzanowska D."/>
            <person name="Jongedijk E."/>
            <person name="Cankar K."/>
            <person name="Beekwilder J."/>
            <person name="van Veen A."/>
            <person name="de Boer W."/>
            <person name="van Veen J.A."/>
            <person name="Garbeva P."/>
        </authorList>
    </citation>
    <scope>NUCLEOTIDE SEQUENCE [LARGE SCALE GENOMIC DNA]</scope>
    <source>
        <strain evidence="2 3">Ter282</strain>
    </source>
</reference>
<dbReference type="RefSeq" id="WP_061532842.1">
    <property type="nucleotide sequence ID" value="NZ_CP013233.1"/>
</dbReference>
<evidence type="ECO:0000313" key="3">
    <source>
        <dbReference type="Proteomes" id="UP000071778"/>
    </source>
</evidence>
<keyword evidence="3" id="KW-1185">Reference proteome</keyword>
<evidence type="ECO:0000313" key="2">
    <source>
        <dbReference type="EMBL" id="AMP09268.1"/>
    </source>
</evidence>
<name>A0A127PNN8_9BURK</name>
<accession>A0A127PNN8</accession>
<feature type="region of interest" description="Disordered" evidence="1">
    <location>
        <begin position="1"/>
        <end position="30"/>
    </location>
</feature>
<evidence type="ECO:0000256" key="1">
    <source>
        <dbReference type="SAM" id="MobiDB-lite"/>
    </source>
</evidence>
<dbReference type="Proteomes" id="UP000071778">
    <property type="component" value="Chromosome"/>
</dbReference>
<dbReference type="AlphaFoldDB" id="A0A127PNN8"/>
<sequence length="65" mass="7139">METAKAGITPGVEQQNQVAEPPTPPSAPTVFAMNYSRPTYNSTVQISYFWSLRSMYGALLKVPMS</sequence>
<organism evidence="2 3">
    <name type="scientific">Collimonas arenae</name>
    <dbReference type="NCBI Taxonomy" id="279058"/>
    <lineage>
        <taxon>Bacteria</taxon>
        <taxon>Pseudomonadati</taxon>
        <taxon>Pseudomonadota</taxon>
        <taxon>Betaproteobacteria</taxon>
        <taxon>Burkholderiales</taxon>
        <taxon>Oxalobacteraceae</taxon>
        <taxon>Collimonas</taxon>
    </lineage>
</organism>
<dbReference type="PATRIC" id="fig|279058.17.peg.1584"/>
<dbReference type="EMBL" id="CP013235">
    <property type="protein sequence ID" value="AMP09268.1"/>
    <property type="molecule type" value="Genomic_DNA"/>
</dbReference>
<gene>
    <name evidence="2" type="ORF">CAter282_1479</name>
</gene>